<evidence type="ECO:0000256" key="1">
    <source>
        <dbReference type="ARBA" id="ARBA00004245"/>
    </source>
</evidence>
<evidence type="ECO:0000256" key="4">
    <source>
        <dbReference type="ARBA" id="ARBA00023273"/>
    </source>
</evidence>
<gene>
    <name evidence="8" type="ORF">NBR_LOCUS5974</name>
</gene>
<dbReference type="WBParaSite" id="NBR_0000597301-mRNA-1">
    <property type="protein sequence ID" value="NBR_0000597301-mRNA-1"/>
    <property type="gene ID" value="NBR_0000597301"/>
</dbReference>
<name>A0A0N4XTM8_NIPBR</name>
<dbReference type="GO" id="GO:0031143">
    <property type="term" value="C:pseudopodium"/>
    <property type="evidence" value="ECO:0007669"/>
    <property type="project" value="UniProtKB-SubCell"/>
</dbReference>
<dbReference type="AlphaFoldDB" id="A0A0N4XTM8"/>
<proteinExistence type="predicted"/>
<dbReference type="Gene3D" id="2.60.40.10">
    <property type="entry name" value="Immunoglobulins"/>
    <property type="match status" value="1"/>
</dbReference>
<dbReference type="InterPro" id="IPR000535">
    <property type="entry name" value="MSP_dom"/>
</dbReference>
<dbReference type="PANTHER" id="PTHR22920:SF7">
    <property type="entry name" value="MSP DOMAIN-CONTAINING PROTEIN-RELATED"/>
    <property type="match status" value="1"/>
</dbReference>
<feature type="domain" description="MSP" evidence="7">
    <location>
        <begin position="1"/>
        <end position="123"/>
    </location>
</feature>
<evidence type="ECO:0000256" key="5">
    <source>
        <dbReference type="ARBA" id="ARBA00037744"/>
    </source>
</evidence>
<dbReference type="GO" id="GO:0005856">
    <property type="term" value="C:cytoskeleton"/>
    <property type="evidence" value="ECO:0007669"/>
    <property type="project" value="UniProtKB-SubCell"/>
</dbReference>
<organism evidence="10">
    <name type="scientific">Nippostrongylus brasiliensis</name>
    <name type="common">Rat hookworm</name>
    <dbReference type="NCBI Taxonomy" id="27835"/>
    <lineage>
        <taxon>Eukaryota</taxon>
        <taxon>Metazoa</taxon>
        <taxon>Ecdysozoa</taxon>
        <taxon>Nematoda</taxon>
        <taxon>Chromadorea</taxon>
        <taxon>Rhabditida</taxon>
        <taxon>Rhabditina</taxon>
        <taxon>Rhabditomorpha</taxon>
        <taxon>Strongyloidea</taxon>
        <taxon>Heligmosomidae</taxon>
        <taxon>Nippostrongylus</taxon>
    </lineage>
</organism>
<evidence type="ECO:0000256" key="6">
    <source>
        <dbReference type="ARBA" id="ARBA00037818"/>
    </source>
</evidence>
<dbReference type="PANTHER" id="PTHR22920">
    <property type="entry name" value="MAJOR SPERM PROTEIN"/>
    <property type="match status" value="1"/>
</dbReference>
<dbReference type="InterPro" id="IPR008962">
    <property type="entry name" value="PapD-like_sf"/>
</dbReference>
<dbReference type="InterPro" id="IPR051155">
    <property type="entry name" value="Nematode_MSP"/>
</dbReference>
<dbReference type="InterPro" id="IPR013783">
    <property type="entry name" value="Ig-like_fold"/>
</dbReference>
<comment type="subcellular location">
    <subcellularLocation>
        <location evidence="6">Cell projection</location>
        <location evidence="6">Pseudopodium</location>
    </subcellularLocation>
    <subcellularLocation>
        <location evidence="1">Cytoplasm</location>
        <location evidence="1">Cytoskeleton</location>
    </subcellularLocation>
</comment>
<reference evidence="8 9" key="2">
    <citation type="submission" date="2018-11" db="EMBL/GenBank/DDBJ databases">
        <authorList>
            <consortium name="Pathogen Informatics"/>
        </authorList>
    </citation>
    <scope>NUCLEOTIDE SEQUENCE [LARGE SCALE GENOMIC DNA]</scope>
</reference>
<evidence type="ECO:0000256" key="3">
    <source>
        <dbReference type="ARBA" id="ARBA00023212"/>
    </source>
</evidence>
<dbReference type="PROSITE" id="PS50202">
    <property type="entry name" value="MSP"/>
    <property type="match status" value="1"/>
</dbReference>
<comment type="function">
    <text evidence="5">Central component in molecular interactions underlying sperm crawling. Forms an extensive filament system that extends from sperm villipoda, along the leading edge of the pseudopod.</text>
</comment>
<dbReference type="EMBL" id="UYSL01019769">
    <property type="protein sequence ID" value="VDL69563.1"/>
    <property type="molecule type" value="Genomic_DNA"/>
</dbReference>
<dbReference type="SUPFAM" id="SSF49354">
    <property type="entry name" value="PapD-like"/>
    <property type="match status" value="1"/>
</dbReference>
<evidence type="ECO:0000313" key="10">
    <source>
        <dbReference type="WBParaSite" id="NBR_0000597301-mRNA-1"/>
    </source>
</evidence>
<keyword evidence="9" id="KW-1185">Reference proteome</keyword>
<evidence type="ECO:0000259" key="7">
    <source>
        <dbReference type="PROSITE" id="PS50202"/>
    </source>
</evidence>
<keyword evidence="2" id="KW-0963">Cytoplasm</keyword>
<evidence type="ECO:0000256" key="2">
    <source>
        <dbReference type="ARBA" id="ARBA00022490"/>
    </source>
</evidence>
<keyword evidence="3" id="KW-0206">Cytoskeleton</keyword>
<sequence length="123" mass="13970">MSTSKPEAQPRLVVSVERSDTSLPKVKFSNTSDQHLVWRLAPSHDHDHQMALEPRVGVVPPREVAEMKVKAEAKESGSKLTTERRVGIEWIRAPAEAKDGEVSEEWFNSSDVVHRKYFNIVHE</sequence>
<keyword evidence="4" id="KW-0966">Cell projection</keyword>
<accession>A0A0N4XTM8</accession>
<reference evidence="10" key="1">
    <citation type="submission" date="2017-02" db="UniProtKB">
        <authorList>
            <consortium name="WormBaseParasite"/>
        </authorList>
    </citation>
    <scope>IDENTIFICATION</scope>
</reference>
<protein>
    <submittedName>
        <fullName evidence="10">MSP domain-containing protein</fullName>
    </submittedName>
</protein>
<evidence type="ECO:0000313" key="8">
    <source>
        <dbReference type="EMBL" id="VDL69563.1"/>
    </source>
</evidence>
<dbReference type="Proteomes" id="UP000271162">
    <property type="component" value="Unassembled WGS sequence"/>
</dbReference>
<evidence type="ECO:0000313" key="9">
    <source>
        <dbReference type="Proteomes" id="UP000271162"/>
    </source>
</evidence>